<organism evidence="2 3">
    <name type="scientific">Penicillium frequentans</name>
    <dbReference type="NCBI Taxonomy" id="3151616"/>
    <lineage>
        <taxon>Eukaryota</taxon>
        <taxon>Fungi</taxon>
        <taxon>Dikarya</taxon>
        <taxon>Ascomycota</taxon>
        <taxon>Pezizomycotina</taxon>
        <taxon>Eurotiomycetes</taxon>
        <taxon>Eurotiomycetidae</taxon>
        <taxon>Eurotiales</taxon>
        <taxon>Aspergillaceae</taxon>
        <taxon>Penicillium</taxon>
    </lineage>
</organism>
<accession>A0AAD6CKH0</accession>
<keyword evidence="3" id="KW-1185">Reference proteome</keyword>
<dbReference type="EMBL" id="JAQIZZ010000008">
    <property type="protein sequence ID" value="KAJ5525223.1"/>
    <property type="molecule type" value="Genomic_DNA"/>
</dbReference>
<evidence type="ECO:0000256" key="1">
    <source>
        <dbReference type="SAM" id="MobiDB-lite"/>
    </source>
</evidence>
<name>A0AAD6CKH0_9EURO</name>
<proteinExistence type="predicted"/>
<protein>
    <submittedName>
        <fullName evidence="2">Uncharacterized protein</fullName>
    </submittedName>
</protein>
<comment type="caution">
    <text evidence="2">The sequence shown here is derived from an EMBL/GenBank/DDBJ whole genome shotgun (WGS) entry which is preliminary data.</text>
</comment>
<dbReference type="Proteomes" id="UP001220324">
    <property type="component" value="Unassembled WGS sequence"/>
</dbReference>
<dbReference type="AlphaFoldDB" id="A0AAD6CKH0"/>
<sequence>MPKASQRLKGQEKARPQAKPRATGTASAVKQVTANSSLSTTKKRKVSFRPDDAINLGPDHQLTEYLHHTSSLIREIEEMNKELDTPEIRAVLQKLANRGRVLERIEHRKEVISIGVYMQPKHTQSMLIHEYRAIFEKILSPAFVKPTLTPMTMILPHPNMRSILILKRICLSRP</sequence>
<reference evidence="2 3" key="1">
    <citation type="journal article" date="2023" name="IMA Fungus">
        <title>Comparative genomic study of the Penicillium genus elucidates a diverse pangenome and 15 lateral gene transfer events.</title>
        <authorList>
            <person name="Petersen C."/>
            <person name="Sorensen T."/>
            <person name="Nielsen M.R."/>
            <person name="Sondergaard T.E."/>
            <person name="Sorensen J.L."/>
            <person name="Fitzpatrick D.A."/>
            <person name="Frisvad J.C."/>
            <person name="Nielsen K.L."/>
        </authorList>
    </citation>
    <scope>NUCLEOTIDE SEQUENCE [LARGE SCALE GENOMIC DNA]</scope>
    <source>
        <strain evidence="2 3">IBT 35679</strain>
    </source>
</reference>
<feature type="compositionally biased region" description="Polar residues" evidence="1">
    <location>
        <begin position="24"/>
        <end position="40"/>
    </location>
</feature>
<evidence type="ECO:0000313" key="3">
    <source>
        <dbReference type="Proteomes" id="UP001220324"/>
    </source>
</evidence>
<evidence type="ECO:0000313" key="2">
    <source>
        <dbReference type="EMBL" id="KAJ5525223.1"/>
    </source>
</evidence>
<feature type="region of interest" description="Disordered" evidence="1">
    <location>
        <begin position="1"/>
        <end position="44"/>
    </location>
</feature>
<gene>
    <name evidence="2" type="ORF">N7494_011873</name>
</gene>